<evidence type="ECO:0000313" key="2">
    <source>
        <dbReference type="Proteomes" id="UP000286134"/>
    </source>
</evidence>
<protein>
    <recommendedName>
        <fullName evidence="3">Ilp is an apoptosis inhibitor</fullName>
    </recommendedName>
</protein>
<dbReference type="InterPro" id="IPR053267">
    <property type="entry name" value="Verrucosidin_biosynth-assoc"/>
</dbReference>
<organism evidence="1 2">
    <name type="scientific">Erysiphe neolycopersici</name>
    <dbReference type="NCBI Taxonomy" id="212602"/>
    <lineage>
        <taxon>Eukaryota</taxon>
        <taxon>Fungi</taxon>
        <taxon>Dikarya</taxon>
        <taxon>Ascomycota</taxon>
        <taxon>Pezizomycotina</taxon>
        <taxon>Leotiomycetes</taxon>
        <taxon>Erysiphales</taxon>
        <taxon>Erysiphaceae</taxon>
        <taxon>Erysiphe</taxon>
    </lineage>
</organism>
<keyword evidence="2" id="KW-1185">Reference proteome</keyword>
<dbReference type="PANTHER" id="PTHR42087:SF1">
    <property type="entry name" value="ILP IS AN APOPTOSIS INHIBITOR"/>
    <property type="match status" value="1"/>
</dbReference>
<reference evidence="1 2" key="1">
    <citation type="journal article" date="2018" name="BMC Genomics">
        <title>Comparative genome analyses reveal sequence features reflecting distinct modes of host-adaptation between dicot and monocot powdery mildew.</title>
        <authorList>
            <person name="Wu Y."/>
            <person name="Ma X."/>
            <person name="Pan Z."/>
            <person name="Kale S.D."/>
            <person name="Song Y."/>
            <person name="King H."/>
            <person name="Zhang Q."/>
            <person name="Presley C."/>
            <person name="Deng X."/>
            <person name="Wei C.I."/>
            <person name="Xiao S."/>
        </authorList>
    </citation>
    <scope>NUCLEOTIDE SEQUENCE [LARGE SCALE GENOMIC DNA]</scope>
    <source>
        <strain evidence="1">UMSG2</strain>
    </source>
</reference>
<gene>
    <name evidence="1" type="ORF">OnM2_039068</name>
</gene>
<evidence type="ECO:0008006" key="3">
    <source>
        <dbReference type="Google" id="ProtNLM"/>
    </source>
</evidence>
<dbReference type="EMBL" id="MCFK01003977">
    <property type="protein sequence ID" value="RKF61690.1"/>
    <property type="molecule type" value="Genomic_DNA"/>
</dbReference>
<name>A0A420HWC0_9PEZI</name>
<dbReference type="AlphaFoldDB" id="A0A420HWC0"/>
<proteinExistence type="predicted"/>
<dbReference type="PANTHER" id="PTHR42087">
    <property type="entry name" value="ILP IS AN APOPTOSIS INHIBITOR"/>
    <property type="match status" value="1"/>
</dbReference>
<accession>A0A420HWC0</accession>
<comment type="caution">
    <text evidence="1">The sequence shown here is derived from an EMBL/GenBank/DDBJ whole genome shotgun (WGS) entry which is preliminary data.</text>
</comment>
<evidence type="ECO:0000313" key="1">
    <source>
        <dbReference type="EMBL" id="RKF61690.1"/>
    </source>
</evidence>
<dbReference type="OrthoDB" id="5335812at2759"/>
<dbReference type="Proteomes" id="UP000286134">
    <property type="component" value="Unassembled WGS sequence"/>
</dbReference>
<sequence length="208" mass="23690">MPKQTESNDPSFDILSWHPYAQNCLCYFLDHAQHTVAVKALASFINIRLPYQRHPNPIISSSMLFIESYSPSSNNNIPSSFLSNASPTPSAQSVSVVPYIRRLVVTGQDTATILQGFFGEDWVRGVGAIHELERRNYLFAAKSTNWIGVKEAYDILPNETVPFLIPLQNVTEQEMRDADEKWSEWIFMQDWILGPRLDAIVRSEIENN</sequence>